<sequence length="276" mass="29070">MIRSHSMLLLLATVVLAPTACARDGEQAKPAPAATTASATAKPADANEPAVVKTLRTQGVEFMGTFETPIGLTGYAGVAGQRPLAVYVSKDGQYAVVGTLVNAKGEDASADKLKELVSGPMGAQAWTKVEASHWVADGKADAPRIIYAFSDPNCPYCNHFWEAARPWVESGKVQIREILVGVIREDSANKAAAILGAASPEAALLENERNFAKGGIKPLATVPADVQAKLRSNEMLMLELGFQGTPGILFKDADGTVQMRSGMPQGNDLQTVLGPR</sequence>
<dbReference type="InterPro" id="IPR051470">
    <property type="entry name" value="Thiol:disulfide_interchange"/>
</dbReference>
<comment type="subcellular location">
    <subcellularLocation>
        <location evidence="1">Periplasm</location>
    </subcellularLocation>
</comment>
<reference evidence="4 5" key="1">
    <citation type="submission" date="2015-05" db="EMBL/GenBank/DDBJ databases">
        <title>Genome sequencing and analysis of members of genus Stenotrophomonas.</title>
        <authorList>
            <person name="Patil P.P."/>
            <person name="Midha S."/>
            <person name="Patil P.B."/>
        </authorList>
    </citation>
    <scope>NUCLEOTIDE SEQUENCE [LARGE SCALE GENOMIC DNA]</scope>
    <source>
        <strain evidence="4 5">DSM 18929</strain>
    </source>
</reference>
<dbReference type="EMBL" id="LDJI01000050">
    <property type="protein sequence ID" value="KRG61756.1"/>
    <property type="molecule type" value="Genomic_DNA"/>
</dbReference>
<feature type="domain" description="Thioredoxin-like fold" evidence="3">
    <location>
        <begin position="142"/>
        <end position="270"/>
    </location>
</feature>
<dbReference type="PANTHER" id="PTHR35272:SF4">
    <property type="entry name" value="THIOL:DISULFIDE INTERCHANGE PROTEIN DSBG"/>
    <property type="match status" value="1"/>
</dbReference>
<evidence type="ECO:0000256" key="2">
    <source>
        <dbReference type="SAM" id="MobiDB-lite"/>
    </source>
</evidence>
<dbReference type="InterPro" id="IPR012336">
    <property type="entry name" value="Thioredoxin-like_fold"/>
</dbReference>
<dbReference type="PATRIC" id="fig|405444.3.peg.3113"/>
<dbReference type="CDD" id="cd03020">
    <property type="entry name" value="DsbA_DsbC_DsbG"/>
    <property type="match status" value="1"/>
</dbReference>
<organism evidence="4 5">
    <name type="scientific">Stenotrophomonas humi</name>
    <dbReference type="NCBI Taxonomy" id="405444"/>
    <lineage>
        <taxon>Bacteria</taxon>
        <taxon>Pseudomonadati</taxon>
        <taxon>Pseudomonadota</taxon>
        <taxon>Gammaproteobacteria</taxon>
        <taxon>Lysobacterales</taxon>
        <taxon>Lysobacteraceae</taxon>
        <taxon>Stenotrophomonas</taxon>
    </lineage>
</organism>
<proteinExistence type="inferred from homology"/>
<dbReference type="AlphaFoldDB" id="A0A0R0BVX3"/>
<dbReference type="Gene3D" id="3.10.450.70">
    <property type="entry name" value="Disulphide bond isomerase, DsbC/G, N-terminal"/>
    <property type="match status" value="1"/>
</dbReference>
<dbReference type="Pfam" id="PF13098">
    <property type="entry name" value="Thioredoxin_2"/>
    <property type="match status" value="1"/>
</dbReference>
<dbReference type="InterPro" id="IPR036249">
    <property type="entry name" value="Thioredoxin-like_sf"/>
</dbReference>
<evidence type="ECO:0000313" key="5">
    <source>
        <dbReference type="Proteomes" id="UP000050864"/>
    </source>
</evidence>
<comment type="similarity">
    <text evidence="1">Belongs to the thioredoxin family. DsbC subfamily.</text>
</comment>
<dbReference type="OrthoDB" id="5298214at2"/>
<dbReference type="SUPFAM" id="SSF52833">
    <property type="entry name" value="Thioredoxin-like"/>
    <property type="match status" value="1"/>
</dbReference>
<name>A0A0R0BVX3_9GAMM</name>
<dbReference type="PANTHER" id="PTHR35272">
    <property type="entry name" value="THIOL:DISULFIDE INTERCHANGE PROTEIN DSBC-RELATED"/>
    <property type="match status" value="1"/>
</dbReference>
<feature type="chain" id="PRO_5010004953" description="Thiol:disulfide interchange protein" evidence="1">
    <location>
        <begin position="23"/>
        <end position="276"/>
    </location>
</feature>
<dbReference type="Gene3D" id="3.40.30.10">
    <property type="entry name" value="Glutaredoxin"/>
    <property type="match status" value="1"/>
</dbReference>
<keyword evidence="1" id="KW-0676">Redox-active center</keyword>
<comment type="function">
    <text evidence="1">Required for disulfide bond formation in some periplasmic proteins. Acts by transferring its disulfide bond to other proteins and is reduced in the process.</text>
</comment>
<protein>
    <recommendedName>
        <fullName evidence="1">Thiol:disulfide interchange protein</fullName>
    </recommendedName>
</protein>
<gene>
    <name evidence="4" type="ORF">ABB26_17875</name>
</gene>
<dbReference type="GO" id="GO:0042597">
    <property type="term" value="C:periplasmic space"/>
    <property type="evidence" value="ECO:0007669"/>
    <property type="project" value="UniProtKB-SubCell"/>
</dbReference>
<comment type="caution">
    <text evidence="4">The sequence shown here is derived from an EMBL/GenBank/DDBJ whole genome shotgun (WGS) entry which is preliminary data.</text>
</comment>
<keyword evidence="1" id="KW-0732">Signal</keyword>
<dbReference type="InterPro" id="IPR009094">
    <property type="entry name" value="DiS-bond_isomerase_DsbC/G_N_sf"/>
</dbReference>
<evidence type="ECO:0000256" key="1">
    <source>
        <dbReference type="RuleBase" id="RU364038"/>
    </source>
</evidence>
<dbReference type="STRING" id="405444.ABB26_17875"/>
<dbReference type="SUPFAM" id="SSF54423">
    <property type="entry name" value="DsbC/DsbG N-terminal domain-like"/>
    <property type="match status" value="1"/>
</dbReference>
<evidence type="ECO:0000313" key="4">
    <source>
        <dbReference type="EMBL" id="KRG61756.1"/>
    </source>
</evidence>
<evidence type="ECO:0000259" key="3">
    <source>
        <dbReference type="Pfam" id="PF13098"/>
    </source>
</evidence>
<keyword evidence="5" id="KW-1185">Reference proteome</keyword>
<feature type="region of interest" description="Disordered" evidence="2">
    <location>
        <begin position="27"/>
        <end position="46"/>
    </location>
</feature>
<accession>A0A0R0BVX3</accession>
<keyword evidence="1" id="KW-0574">Periplasm</keyword>
<dbReference type="InterPro" id="IPR033954">
    <property type="entry name" value="DiS-bond_Isoase_DsbC/G"/>
</dbReference>
<feature type="signal peptide" evidence="1">
    <location>
        <begin position="1"/>
        <end position="22"/>
    </location>
</feature>
<dbReference type="NCBIfam" id="NF008657">
    <property type="entry name" value="PRK11657.1"/>
    <property type="match status" value="1"/>
</dbReference>
<dbReference type="Proteomes" id="UP000050864">
    <property type="component" value="Unassembled WGS sequence"/>
</dbReference>